<feature type="compositionally biased region" description="Basic and acidic residues" evidence="1">
    <location>
        <begin position="481"/>
        <end position="493"/>
    </location>
</feature>
<feature type="region of interest" description="Disordered" evidence="1">
    <location>
        <begin position="631"/>
        <end position="661"/>
    </location>
</feature>
<name>A0A812ETY5_ACAPH</name>
<feature type="compositionally biased region" description="Low complexity" evidence="1">
    <location>
        <begin position="637"/>
        <end position="650"/>
    </location>
</feature>
<feature type="compositionally biased region" description="Basic and acidic residues" evidence="1">
    <location>
        <begin position="724"/>
        <end position="739"/>
    </location>
</feature>
<feature type="compositionally biased region" description="Polar residues" evidence="1">
    <location>
        <begin position="854"/>
        <end position="864"/>
    </location>
</feature>
<feature type="region of interest" description="Disordered" evidence="1">
    <location>
        <begin position="1133"/>
        <end position="1176"/>
    </location>
</feature>
<evidence type="ECO:0000256" key="1">
    <source>
        <dbReference type="SAM" id="MobiDB-lite"/>
    </source>
</evidence>
<keyword evidence="2" id="KW-0472">Membrane</keyword>
<keyword evidence="2" id="KW-0812">Transmembrane</keyword>
<feature type="compositionally biased region" description="Low complexity" evidence="1">
    <location>
        <begin position="1071"/>
        <end position="1089"/>
    </location>
</feature>
<feature type="compositionally biased region" description="Polar residues" evidence="1">
    <location>
        <begin position="581"/>
        <end position="594"/>
    </location>
</feature>
<feature type="compositionally biased region" description="Low complexity" evidence="1">
    <location>
        <begin position="1144"/>
        <end position="1156"/>
    </location>
</feature>
<feature type="transmembrane region" description="Helical" evidence="2">
    <location>
        <begin position="21"/>
        <end position="43"/>
    </location>
</feature>
<feature type="compositionally biased region" description="Low complexity" evidence="1">
    <location>
        <begin position="693"/>
        <end position="710"/>
    </location>
</feature>
<feature type="region of interest" description="Disordered" evidence="1">
    <location>
        <begin position="692"/>
        <end position="899"/>
    </location>
</feature>
<feature type="compositionally biased region" description="Polar residues" evidence="1">
    <location>
        <begin position="746"/>
        <end position="756"/>
    </location>
</feature>
<feature type="compositionally biased region" description="Basic and acidic residues" evidence="1">
    <location>
        <begin position="814"/>
        <end position="825"/>
    </location>
</feature>
<evidence type="ECO:0000313" key="3">
    <source>
        <dbReference type="EMBL" id="CAE1329171.1"/>
    </source>
</evidence>
<organism evidence="3 4">
    <name type="scientific">Acanthosepion pharaonis</name>
    <name type="common">Pharaoh cuttlefish</name>
    <name type="synonym">Sepia pharaonis</name>
    <dbReference type="NCBI Taxonomy" id="158019"/>
    <lineage>
        <taxon>Eukaryota</taxon>
        <taxon>Metazoa</taxon>
        <taxon>Spiralia</taxon>
        <taxon>Lophotrochozoa</taxon>
        <taxon>Mollusca</taxon>
        <taxon>Cephalopoda</taxon>
        <taxon>Coleoidea</taxon>
        <taxon>Decapodiformes</taxon>
        <taxon>Sepiida</taxon>
        <taxon>Sepiina</taxon>
        <taxon>Sepiidae</taxon>
        <taxon>Acanthosepion</taxon>
    </lineage>
</organism>
<dbReference type="Proteomes" id="UP000597762">
    <property type="component" value="Unassembled WGS sequence"/>
</dbReference>
<feature type="region of interest" description="Disordered" evidence="1">
    <location>
        <begin position="464"/>
        <end position="495"/>
    </location>
</feature>
<feature type="region of interest" description="Disordered" evidence="1">
    <location>
        <begin position="1007"/>
        <end position="1114"/>
    </location>
</feature>
<keyword evidence="2" id="KW-1133">Transmembrane helix</keyword>
<dbReference type="OrthoDB" id="6096242at2759"/>
<feature type="compositionally biased region" description="Basic and acidic residues" evidence="1">
    <location>
        <begin position="392"/>
        <end position="402"/>
    </location>
</feature>
<feature type="compositionally biased region" description="Gly residues" evidence="1">
    <location>
        <begin position="1020"/>
        <end position="1031"/>
    </location>
</feature>
<sequence>MHISSYVKFQTDFFLSSSFSLFFSISFCGCLPFFPFLFLFFSFTSSFFVSPSLMKPMSEVCVEFSQNAWRKDLCANCLRPRSEHIKSTSDQAKPRKSSVGKGSAPIPAKRNSTLLKSTVPRSTTVYDKNANEKQSADDVKLLSIKALPGYDEPQTDSHADSIEKAAEVCGQSAEKDDDTRVKTPPTKASRLLKSSLKSSCNKEPNKNQRVVIADSEPEIIGYDGGTDYLYPEEETLELLDPSPPEGIQLTEEEKQFALLSLENTLWNSDIHNLRVETPIEGRLKRVPSKEFEDVELEFLWKADRFTGLKDCDLFPKKFGTFPRRSRSPKTQLSSRPSAEFLLDPHKSPENELNFRLRSGSDSSSLYQSNSPKYGATINVMAQSMTEDTSGLKVDHSSPHRSIELLPKPAPKPLTLKKGLSEFTEKPVPTVRHKDDREKHRQQLMSRSVEGRLEDCSDKQEIVESDTLKRQKPPAPAKRQHINKEGTLGRRDEMSASFAGTTLERKFDRDEMSLLKVDASDARFSKAKSVDFEAKMASVAATLDFNKTKGKRQAPQAPVSPLHDGTASPSKSPAKNLDLGSRSKSLSVEQAQKFTLSDEGETMDGIDSYKGKNNEGRMKKGFASMFRSFLRRGRDSSSDSSTEQSFDNSSSGKGNEISKDIPAIMYDSKSDLLSTECNTSDENISGQFRVRVFPSPTKSTVSVASTASSTSNEGLDCRPPSEMTASEKRLDSQERQKDSGEELVESNPPSRKSTMSHESVHRSNSMSNSSNVSDNVDDVVVVRRRVKSPKKMPAPNAPSTARVAPTSEKNALFAKELEQRLSKAVENKTGTLKKSPAPKPPEPPPPLPDSEGTEKTLTSSGNNTAAAVPSSSSQDSSRQDSMTEIRPIEKIELPKAAQSRRSFLGKFAGNRRSRPPPPPHLWLPTQKVFLQPFSRREEPSLIILPISTEQALLAVVDCTDQKTQRTKNKNCMQDNAVDEDGKSRRKAPITCYKETLIAEVSPSGAVSRRNTVTLGDDSAFGSGGSTSSGSGGDKNFDDTNMSPLGSVENLYEPITPKFPGQRDNYYYPVDPSRSNSASRTSSNGSSNFPSEGYLEPITSMRTSGNASATPVPATPPIASTGIATCVSPVPATETVKQAPPLIEPSRSSFTESSTESSPQLSAELPPTREAPVEMTMDEEERKKILASQPIYEEINGYSKTNTEEDVPPPLPKDNKVPRSAAAENKLPLQSRSSDTSQETSPPPPPLPVAPIPQPTMGTLTRPKPAPRRKPKRPHGAPPEQYVAMNRPATVTTSLGAEDVKEMYGKITNMNQDTLQHIHNYLENIFSRNLDRSLGSLKWTDFELTSNQPVHTSEDCIVYSARLINDRASCHLVLTHDNNVSDSYVPHPAFMKLQNISNKDIPPSFLPASMSASIDQSSMLPTGASSSSTPAVPSIHWHLAVGQYSIVVAWHDYITDLKDTMIHNPDSFIQILSFLFLQVVSGVLHHLDRGSPQMHFQPVGIFLLSQKSFSGKRVCLLPSFRLDNNLSSDLNNFCAKLLQDLFESYISGDEKLTECSKGLQRGLELLQSDKTDCLAIVRGMLELLIWGPYPSELAGSSFVSQEQAYDFWLDKERAMMVNRFARCSLDPSGSFSIEDFYKLRFLLNSTGTTLVENSQYIV</sequence>
<dbReference type="PANTHER" id="PTHR37970">
    <property type="entry name" value="PROTEIN CBG08587"/>
    <property type="match status" value="1"/>
</dbReference>
<evidence type="ECO:0000313" key="4">
    <source>
        <dbReference type="Proteomes" id="UP000597762"/>
    </source>
</evidence>
<accession>A0A812ETY5</accession>
<feature type="region of interest" description="Disordered" evidence="1">
    <location>
        <begin position="1196"/>
        <end position="1279"/>
    </location>
</feature>
<keyword evidence="4" id="KW-1185">Reference proteome</keyword>
<feature type="region of interest" description="Disordered" evidence="1">
    <location>
        <begin position="546"/>
        <end position="613"/>
    </location>
</feature>
<feature type="compositionally biased region" description="Low complexity" evidence="1">
    <location>
        <begin position="761"/>
        <end position="773"/>
    </location>
</feature>
<feature type="compositionally biased region" description="Basic and acidic residues" evidence="1">
    <location>
        <begin position="876"/>
        <end position="892"/>
    </location>
</feature>
<feature type="compositionally biased region" description="Polar residues" evidence="1">
    <location>
        <begin position="1226"/>
        <end position="1238"/>
    </location>
</feature>
<dbReference type="PANTHER" id="PTHR37970:SF1">
    <property type="entry name" value="SERINE-RICH ADHESIN FOR PLATELETS"/>
    <property type="match status" value="1"/>
</dbReference>
<dbReference type="EMBL" id="CAHIKZ030005548">
    <property type="protein sequence ID" value="CAE1329171.1"/>
    <property type="molecule type" value="Genomic_DNA"/>
</dbReference>
<feature type="region of interest" description="Disordered" evidence="1">
    <location>
        <begin position="322"/>
        <end position="346"/>
    </location>
</feature>
<feature type="compositionally biased region" description="Basic residues" evidence="1">
    <location>
        <begin position="1263"/>
        <end position="1273"/>
    </location>
</feature>
<feature type="region of interest" description="Disordered" evidence="1">
    <location>
        <begin position="85"/>
        <end position="113"/>
    </location>
</feature>
<evidence type="ECO:0000256" key="2">
    <source>
        <dbReference type="SAM" id="Phobius"/>
    </source>
</evidence>
<gene>
    <name evidence="3" type="ORF">SPHA_78698</name>
</gene>
<comment type="caution">
    <text evidence="3">The sequence shown here is derived from an EMBL/GenBank/DDBJ whole genome shotgun (WGS) entry which is preliminary data.</text>
</comment>
<feature type="compositionally biased region" description="Pro residues" evidence="1">
    <location>
        <begin position="1239"/>
        <end position="1252"/>
    </location>
</feature>
<feature type="region of interest" description="Disordered" evidence="1">
    <location>
        <begin position="389"/>
        <end position="411"/>
    </location>
</feature>
<feature type="compositionally biased region" description="Pro residues" evidence="1">
    <location>
        <begin position="836"/>
        <end position="847"/>
    </location>
</feature>
<feature type="compositionally biased region" description="Polar residues" evidence="1">
    <location>
        <begin position="1098"/>
        <end position="1107"/>
    </location>
</feature>
<reference evidence="3" key="1">
    <citation type="submission" date="2021-01" db="EMBL/GenBank/DDBJ databases">
        <authorList>
            <person name="Li R."/>
            <person name="Bekaert M."/>
        </authorList>
    </citation>
    <scope>NUCLEOTIDE SEQUENCE</scope>
    <source>
        <strain evidence="3">Farmed</strain>
    </source>
</reference>
<protein>
    <submittedName>
        <fullName evidence="3">Uncharacterized protein</fullName>
    </submittedName>
</protein>
<proteinExistence type="predicted"/>